<sequence>MFLKVKKQKSRANTESSFTRFSARYFSEVISSLSEYQKSIVHKYDFDYLLLFESNFVPIKFATWIVKNVDVRTSEIILKNKIIPVTVESVHAVLGLPFGGIEFNKDYEADKQCIVSMFGQVSIPSVKFFGDQLIQKKVLYLDYVDFGSIHVDQGYPCISVWKDDMISPGPAHSRSISIRAKIDSTIGSMIPDFLKDKISQMLSTHLCSHHLVDSESCEDVLVSILALLAQSSQFEPLEHKNEAHICPSQINTEAGPTKRVLTPDVGYLTNRNNDVYQSKAGSSVAALILVKDVANKFRRAIFSEDVPSFRLLCSEDYSSDSDQCHELAGNVTPSCYEQLISFHFVPNTPHDMIRGNQDVGSNERRNCQNANKRIFQDLTTDELYNSSKIYLQVPKNLVRLVESFDAVDIDNVKAKVYNFGHSLKKGGYVSSYVMSVFCRVMSHNNHPSRSKKNYFFPSIGVTHVSNCDMEKVKKSFLGAATARKLHLCDMLYFPIYINQHWFLFIVNMKNRMIIDNFQSAWDKFVRTPIDFLSFKIVFPPVPRQVLRTNFLVLVKLLSFEKFTKLLLV</sequence>
<dbReference type="SUPFAM" id="SSF54001">
    <property type="entry name" value="Cysteine proteinases"/>
    <property type="match status" value="1"/>
</dbReference>
<dbReference type="InterPro" id="IPR038765">
    <property type="entry name" value="Papain-like_cys_pep_sf"/>
</dbReference>
<keyword evidence="2" id="KW-1185">Reference proteome</keyword>
<dbReference type="PANTHER" id="PTHR34835:SF82">
    <property type="entry name" value="OS01G0826651 PROTEIN"/>
    <property type="match status" value="1"/>
</dbReference>
<name>A0A0E0LVS3_ORYPU</name>
<dbReference type="STRING" id="4537.A0A0E0LVS3"/>
<evidence type="ECO:0000313" key="1">
    <source>
        <dbReference type="EnsemblPlants" id="OPUNC08G15490.1"/>
    </source>
</evidence>
<evidence type="ECO:0000313" key="2">
    <source>
        <dbReference type="Proteomes" id="UP000026962"/>
    </source>
</evidence>
<evidence type="ECO:0008006" key="3">
    <source>
        <dbReference type="Google" id="ProtNLM"/>
    </source>
</evidence>
<dbReference type="Gramene" id="OPUNC08G15490.1">
    <property type="protein sequence ID" value="OPUNC08G15490.1"/>
    <property type="gene ID" value="OPUNC08G15490"/>
</dbReference>
<reference evidence="1" key="2">
    <citation type="submission" date="2018-05" db="EMBL/GenBank/DDBJ databases">
        <title>OpunRS2 (Oryza punctata Reference Sequence Version 2).</title>
        <authorList>
            <person name="Zhang J."/>
            <person name="Kudrna D."/>
            <person name="Lee S."/>
            <person name="Talag J."/>
            <person name="Welchert J."/>
            <person name="Wing R.A."/>
        </authorList>
    </citation>
    <scope>NUCLEOTIDE SEQUENCE [LARGE SCALE GENOMIC DNA]</scope>
</reference>
<dbReference type="EnsemblPlants" id="OPUNC08G15490.1">
    <property type="protein sequence ID" value="OPUNC08G15490.1"/>
    <property type="gene ID" value="OPUNC08G15490"/>
</dbReference>
<dbReference type="AlphaFoldDB" id="A0A0E0LVS3"/>
<dbReference type="HOGENOM" id="CLU_007688_2_1_1"/>
<dbReference type="Gene3D" id="3.40.395.10">
    <property type="entry name" value="Adenoviral Proteinase, Chain A"/>
    <property type="match status" value="1"/>
</dbReference>
<proteinExistence type="predicted"/>
<accession>A0A0E0LVS3</accession>
<organism evidence="1">
    <name type="scientific">Oryza punctata</name>
    <name type="common">Red rice</name>
    <dbReference type="NCBI Taxonomy" id="4537"/>
    <lineage>
        <taxon>Eukaryota</taxon>
        <taxon>Viridiplantae</taxon>
        <taxon>Streptophyta</taxon>
        <taxon>Embryophyta</taxon>
        <taxon>Tracheophyta</taxon>
        <taxon>Spermatophyta</taxon>
        <taxon>Magnoliopsida</taxon>
        <taxon>Liliopsida</taxon>
        <taxon>Poales</taxon>
        <taxon>Poaceae</taxon>
        <taxon>BOP clade</taxon>
        <taxon>Oryzoideae</taxon>
        <taxon>Oryzeae</taxon>
        <taxon>Oryzinae</taxon>
        <taxon>Oryza</taxon>
    </lineage>
</organism>
<protein>
    <recommendedName>
        <fullName evidence="3">Ubiquitin-like protease family profile domain-containing protein</fullName>
    </recommendedName>
</protein>
<dbReference type="PANTHER" id="PTHR34835">
    <property type="entry name" value="OS07G0283600 PROTEIN-RELATED"/>
    <property type="match status" value="1"/>
</dbReference>
<dbReference type="Proteomes" id="UP000026962">
    <property type="component" value="Chromosome 8"/>
</dbReference>
<reference evidence="1" key="1">
    <citation type="submission" date="2015-04" db="UniProtKB">
        <authorList>
            <consortium name="EnsemblPlants"/>
        </authorList>
    </citation>
    <scope>IDENTIFICATION</scope>
</reference>